<evidence type="ECO:0000313" key="2">
    <source>
        <dbReference type="EMBL" id="KKQ66886.1"/>
    </source>
</evidence>
<evidence type="ECO:0000256" key="1">
    <source>
        <dbReference type="SAM" id="Phobius"/>
    </source>
</evidence>
<dbReference type="EMBL" id="LBUP01000002">
    <property type="protein sequence ID" value="KKQ66886.1"/>
    <property type="molecule type" value="Genomic_DNA"/>
</dbReference>
<accession>A0A0G0MPN6</accession>
<protein>
    <submittedName>
        <fullName evidence="2">Uncharacterized protein</fullName>
    </submittedName>
</protein>
<proteinExistence type="predicted"/>
<organism evidence="2 3">
    <name type="scientific">Candidatus Daviesbacteria bacterium GW2011_GWA2_38_24</name>
    <dbReference type="NCBI Taxonomy" id="1618422"/>
    <lineage>
        <taxon>Bacteria</taxon>
        <taxon>Candidatus Daviesiibacteriota</taxon>
    </lineage>
</organism>
<keyword evidence="1" id="KW-1133">Transmembrane helix</keyword>
<feature type="transmembrane region" description="Helical" evidence="1">
    <location>
        <begin position="16"/>
        <end position="39"/>
    </location>
</feature>
<dbReference type="AlphaFoldDB" id="A0A0G0MPN6"/>
<dbReference type="Proteomes" id="UP000034235">
    <property type="component" value="Unassembled WGS sequence"/>
</dbReference>
<sequence>MPSDSPFVFTNLLGNFWIVLEIGTILFAGLYFIFSLMVVRQVKLMTQTLINQTAPLLRALSILHSGFSLGLLILLIGFLLT</sequence>
<keyword evidence="1" id="KW-0812">Transmembrane</keyword>
<feature type="transmembrane region" description="Helical" evidence="1">
    <location>
        <begin position="60"/>
        <end position="80"/>
    </location>
</feature>
<gene>
    <name evidence="2" type="ORF">US86_C0002G0003</name>
</gene>
<keyword evidence="1" id="KW-0472">Membrane</keyword>
<name>A0A0G0MPN6_9BACT</name>
<reference evidence="2 3" key="1">
    <citation type="journal article" date="2015" name="Nature">
        <title>rRNA introns, odd ribosomes, and small enigmatic genomes across a large radiation of phyla.</title>
        <authorList>
            <person name="Brown C.T."/>
            <person name="Hug L.A."/>
            <person name="Thomas B.C."/>
            <person name="Sharon I."/>
            <person name="Castelle C.J."/>
            <person name="Singh A."/>
            <person name="Wilkins M.J."/>
            <person name="Williams K.H."/>
            <person name="Banfield J.F."/>
        </authorList>
    </citation>
    <scope>NUCLEOTIDE SEQUENCE [LARGE SCALE GENOMIC DNA]</scope>
</reference>
<evidence type="ECO:0000313" key="3">
    <source>
        <dbReference type="Proteomes" id="UP000034235"/>
    </source>
</evidence>
<dbReference type="InterPro" id="IPR043716">
    <property type="entry name" value="DUF5657"/>
</dbReference>
<comment type="caution">
    <text evidence="2">The sequence shown here is derived from an EMBL/GenBank/DDBJ whole genome shotgun (WGS) entry which is preliminary data.</text>
</comment>
<dbReference type="Pfam" id="PF18901">
    <property type="entry name" value="DUF5657"/>
    <property type="match status" value="1"/>
</dbReference>